<keyword evidence="12" id="KW-1133">Transmembrane helix</keyword>
<evidence type="ECO:0000256" key="8">
    <source>
        <dbReference type="ARBA" id="ARBA00022777"/>
    </source>
</evidence>
<keyword evidence="9" id="KW-0067">ATP-binding</keyword>
<dbReference type="EC" id="2.7.13.3" evidence="3"/>
<keyword evidence="7" id="KW-0547">Nucleotide-binding</keyword>
<feature type="domain" description="Histidine kinase" evidence="13">
    <location>
        <begin position="471"/>
        <end position="586"/>
    </location>
</feature>
<dbReference type="Gene3D" id="3.30.565.10">
    <property type="entry name" value="Histidine kinase-like ATPase, C-terminal domain"/>
    <property type="match status" value="1"/>
</dbReference>
<dbReference type="InterPro" id="IPR050640">
    <property type="entry name" value="Bact_2-comp_sensor_kinase"/>
</dbReference>
<dbReference type="Pfam" id="PF00672">
    <property type="entry name" value="HAMP"/>
    <property type="match status" value="1"/>
</dbReference>
<evidence type="ECO:0000259" key="13">
    <source>
        <dbReference type="PROSITE" id="PS50109"/>
    </source>
</evidence>
<dbReference type="GO" id="GO:0004673">
    <property type="term" value="F:protein histidine kinase activity"/>
    <property type="evidence" value="ECO:0007669"/>
    <property type="project" value="UniProtKB-EC"/>
</dbReference>
<gene>
    <name evidence="15" type="ORF">ACFFNY_08510</name>
</gene>
<evidence type="ECO:0000313" key="16">
    <source>
        <dbReference type="Proteomes" id="UP001589619"/>
    </source>
</evidence>
<dbReference type="PROSITE" id="PS50885">
    <property type="entry name" value="HAMP"/>
    <property type="match status" value="1"/>
</dbReference>
<dbReference type="SMART" id="SM00387">
    <property type="entry name" value="HATPase_c"/>
    <property type="match status" value="1"/>
</dbReference>
<reference evidence="15 16" key="1">
    <citation type="submission" date="2024-09" db="EMBL/GenBank/DDBJ databases">
        <authorList>
            <person name="Sun Q."/>
            <person name="Mori K."/>
        </authorList>
    </citation>
    <scope>NUCLEOTIDE SEQUENCE [LARGE SCALE GENOMIC DNA]</scope>
    <source>
        <strain evidence="15 16">JCM 12520</strain>
    </source>
</reference>
<dbReference type="PANTHER" id="PTHR34220:SF7">
    <property type="entry name" value="SENSOR HISTIDINE KINASE YPDA"/>
    <property type="match status" value="1"/>
</dbReference>
<keyword evidence="6 15" id="KW-0808">Transferase</keyword>
<comment type="subcellular location">
    <subcellularLocation>
        <location evidence="2">Cell membrane</location>
        <topology evidence="2">Multi-pass membrane protein</topology>
    </subcellularLocation>
</comment>
<evidence type="ECO:0000256" key="10">
    <source>
        <dbReference type="ARBA" id="ARBA00023012"/>
    </source>
</evidence>
<keyword evidence="11 12" id="KW-0472">Membrane</keyword>
<dbReference type="Proteomes" id="UP001589619">
    <property type="component" value="Unassembled WGS sequence"/>
</dbReference>
<dbReference type="RefSeq" id="WP_344912296.1">
    <property type="nucleotide sequence ID" value="NZ_BAAAYO010000010.1"/>
</dbReference>
<dbReference type="Gene3D" id="6.10.340.10">
    <property type="match status" value="1"/>
</dbReference>
<keyword evidence="16" id="KW-1185">Reference proteome</keyword>
<keyword evidence="4" id="KW-1003">Cell membrane</keyword>
<dbReference type="CDD" id="cd06225">
    <property type="entry name" value="HAMP"/>
    <property type="match status" value="1"/>
</dbReference>
<name>A0ABV5VUD1_9BACL</name>
<dbReference type="InterPro" id="IPR003594">
    <property type="entry name" value="HATPase_dom"/>
</dbReference>
<dbReference type="PRINTS" id="PR00344">
    <property type="entry name" value="BCTRLSENSOR"/>
</dbReference>
<evidence type="ECO:0000256" key="3">
    <source>
        <dbReference type="ARBA" id="ARBA00012438"/>
    </source>
</evidence>
<keyword evidence="8 15" id="KW-0418">Kinase</keyword>
<evidence type="ECO:0000256" key="1">
    <source>
        <dbReference type="ARBA" id="ARBA00000085"/>
    </source>
</evidence>
<dbReference type="SMART" id="SM00304">
    <property type="entry name" value="HAMP"/>
    <property type="match status" value="1"/>
</dbReference>
<dbReference type="InterPro" id="IPR003660">
    <property type="entry name" value="HAMP_dom"/>
</dbReference>
<proteinExistence type="predicted"/>
<evidence type="ECO:0000256" key="4">
    <source>
        <dbReference type="ARBA" id="ARBA00022475"/>
    </source>
</evidence>
<accession>A0ABV5VUD1</accession>
<dbReference type="Pfam" id="PF06580">
    <property type="entry name" value="His_kinase"/>
    <property type="match status" value="1"/>
</dbReference>
<dbReference type="InterPro" id="IPR005467">
    <property type="entry name" value="His_kinase_dom"/>
</dbReference>
<evidence type="ECO:0000256" key="11">
    <source>
        <dbReference type="ARBA" id="ARBA00023136"/>
    </source>
</evidence>
<keyword evidence="10" id="KW-0902">Two-component regulatory system</keyword>
<keyword evidence="5" id="KW-0597">Phosphoprotein</keyword>
<sequence>MGKRRRLSSSTFAKLFLTLAAASLLSFSGLLYGAIDGSRAALTQQKAEDMTLFVERTGQYLDLYLMNIRNTLIGLSDRMEGLRAADRDQVRQLLQESVRRNGGIISYMYVQFGDGTIVSNDQLAYSIVGHPSLPDVFRIAEETPGLVNWSDLYYSPMLTGPTVAFALKLRSGAVTVLAEINTPQLTRRLYEMLQVSGQGFALFTGQGSVVSYDPYSRIVPFKPATLPPEMDETFVQSLIGGRNGMSRVEGATGPLLVVKSERNELGWYLVTLTDERDFRAGSRDVVARFVGIGAISFSLLLVLTLFISRHYTTPLNRLAKQMAQIRGERFTGPYLPVGRSDEIGRLSRSFYAMLGRIRELLTTVRENEERKKELELALLLHQIRPHFLYNTLACIGSLAKQHRVAEVEETIRSLIGLLTYSTRKGDYVSLEEELQSLREYMHIQNVRYGGAFRFAERIEPGLAHVPVPKLILQPLVENAVFHGLAPRGEGEVIVSARAEDGRLLLAVRDDGEGMSAERIAAALADLPRPVDNDNAPEAGRTGRLQGIGLANVRERLRVHYGPQYGLAIRSEPGRWTEVAVTVPLGPSSASSAGER</sequence>
<protein>
    <recommendedName>
        <fullName evidence="3">histidine kinase</fullName>
        <ecNumber evidence="3">2.7.13.3</ecNumber>
    </recommendedName>
</protein>
<evidence type="ECO:0000259" key="14">
    <source>
        <dbReference type="PROSITE" id="PS50885"/>
    </source>
</evidence>
<evidence type="ECO:0000313" key="15">
    <source>
        <dbReference type="EMBL" id="MFB9751611.1"/>
    </source>
</evidence>
<dbReference type="EMBL" id="JBHMAG010000007">
    <property type="protein sequence ID" value="MFB9751611.1"/>
    <property type="molecule type" value="Genomic_DNA"/>
</dbReference>
<comment type="caution">
    <text evidence="15">The sequence shown here is derived from an EMBL/GenBank/DDBJ whole genome shotgun (WGS) entry which is preliminary data.</text>
</comment>
<dbReference type="PROSITE" id="PS50109">
    <property type="entry name" value="HIS_KIN"/>
    <property type="match status" value="1"/>
</dbReference>
<evidence type="ECO:0000256" key="5">
    <source>
        <dbReference type="ARBA" id="ARBA00022553"/>
    </source>
</evidence>
<feature type="transmembrane region" description="Helical" evidence="12">
    <location>
        <begin position="285"/>
        <end position="307"/>
    </location>
</feature>
<evidence type="ECO:0000256" key="9">
    <source>
        <dbReference type="ARBA" id="ARBA00022840"/>
    </source>
</evidence>
<dbReference type="SUPFAM" id="SSF55874">
    <property type="entry name" value="ATPase domain of HSP90 chaperone/DNA topoisomerase II/histidine kinase"/>
    <property type="match status" value="1"/>
</dbReference>
<dbReference type="InterPro" id="IPR036890">
    <property type="entry name" value="HATPase_C_sf"/>
</dbReference>
<evidence type="ECO:0000256" key="12">
    <source>
        <dbReference type="SAM" id="Phobius"/>
    </source>
</evidence>
<dbReference type="PANTHER" id="PTHR34220">
    <property type="entry name" value="SENSOR HISTIDINE KINASE YPDA"/>
    <property type="match status" value="1"/>
</dbReference>
<dbReference type="Pfam" id="PF02518">
    <property type="entry name" value="HATPase_c"/>
    <property type="match status" value="1"/>
</dbReference>
<feature type="domain" description="HAMP" evidence="14">
    <location>
        <begin position="309"/>
        <end position="362"/>
    </location>
</feature>
<evidence type="ECO:0000256" key="6">
    <source>
        <dbReference type="ARBA" id="ARBA00022679"/>
    </source>
</evidence>
<dbReference type="InterPro" id="IPR010559">
    <property type="entry name" value="Sig_transdc_His_kin_internal"/>
</dbReference>
<evidence type="ECO:0000256" key="7">
    <source>
        <dbReference type="ARBA" id="ARBA00022741"/>
    </source>
</evidence>
<dbReference type="SUPFAM" id="SSF158472">
    <property type="entry name" value="HAMP domain-like"/>
    <property type="match status" value="1"/>
</dbReference>
<organism evidence="15 16">
    <name type="scientific">Paenibacillus hodogayensis</name>
    <dbReference type="NCBI Taxonomy" id="279208"/>
    <lineage>
        <taxon>Bacteria</taxon>
        <taxon>Bacillati</taxon>
        <taxon>Bacillota</taxon>
        <taxon>Bacilli</taxon>
        <taxon>Bacillales</taxon>
        <taxon>Paenibacillaceae</taxon>
        <taxon>Paenibacillus</taxon>
    </lineage>
</organism>
<comment type="catalytic activity">
    <reaction evidence="1">
        <text>ATP + protein L-histidine = ADP + protein N-phospho-L-histidine.</text>
        <dbReference type="EC" id="2.7.13.3"/>
    </reaction>
</comment>
<dbReference type="InterPro" id="IPR004358">
    <property type="entry name" value="Sig_transdc_His_kin-like_C"/>
</dbReference>
<keyword evidence="12" id="KW-0812">Transmembrane</keyword>
<evidence type="ECO:0000256" key="2">
    <source>
        <dbReference type="ARBA" id="ARBA00004651"/>
    </source>
</evidence>